<accession>A0A4D6WRU2</accession>
<dbReference type="SUPFAM" id="SSF46785">
    <property type="entry name" value="Winged helix' DNA-binding domain"/>
    <property type="match status" value="1"/>
</dbReference>
<dbReference type="InterPro" id="IPR036390">
    <property type="entry name" value="WH_DNA-bd_sf"/>
</dbReference>
<keyword evidence="1" id="KW-0934">Plastid</keyword>
<dbReference type="Gene3D" id="2.60.120.10">
    <property type="entry name" value="Jelly Rolls"/>
    <property type="match status" value="1"/>
</dbReference>
<dbReference type="InterPro" id="IPR014710">
    <property type="entry name" value="RmlC-like_jellyroll"/>
</dbReference>
<organism evidence="1">
    <name type="scientific">Centroceras clavulatum</name>
    <dbReference type="NCBI Taxonomy" id="159503"/>
    <lineage>
        <taxon>Eukaryota</taxon>
        <taxon>Rhodophyta</taxon>
        <taxon>Florideophyceae</taxon>
        <taxon>Rhodymeniophycidae</taxon>
        <taxon>Ceramiales</taxon>
        <taxon>Ceramiaceae</taxon>
        <taxon>Centroceras</taxon>
    </lineage>
</organism>
<evidence type="ECO:0000313" key="1">
    <source>
        <dbReference type="EMBL" id="QCI05110.1"/>
    </source>
</evidence>
<sequence length="215" mass="25380">MIWINYFFTFNIPFYIYKLKSGDSIIHKSQYSKSHTIIILHGIVYLVQVFSNNETIPISIMSKNNILDINNYKISSKSYYKVTALKDTYLLNFCSKKVKESNHKYYILKYLLKSYQLTLYNQENIRYILCHKTTKYRIIQLIIILSLQFGIIEKNLIKIPFKVKKTDISLITGSNISNVNKIVKILEINNIIKYSNSKLYLNKNKLIINLIQLLN</sequence>
<dbReference type="SUPFAM" id="SSF51206">
    <property type="entry name" value="cAMP-binding domain-like"/>
    <property type="match status" value="1"/>
</dbReference>
<proteinExistence type="predicted"/>
<dbReference type="InterPro" id="IPR018490">
    <property type="entry name" value="cNMP-bd_dom_sf"/>
</dbReference>
<name>A0A4D6WRU2_9FLOR</name>
<gene>
    <name evidence="1" type="primary">ntcA</name>
</gene>
<reference evidence="1" key="2">
    <citation type="submission" date="2019-04" db="EMBL/GenBank/DDBJ databases">
        <authorList>
            <person name="Pasella M."/>
        </authorList>
    </citation>
    <scope>NUCLEOTIDE SEQUENCE</scope>
    <source>
        <strain evidence="1">HV6547_1</strain>
    </source>
</reference>
<reference evidence="1" key="1">
    <citation type="journal article" date="2019" name="Mol. Phylogenet. Evol.">
        <title>Morphological evolution and classification of the red algal order Ceramiales inferred using plastid phylogenomics.</title>
        <authorList>
            <person name="Diaz-Tapia P."/>
            <person name="Pasella M.M."/>
            <person name="Verbruggen H."/>
            <person name="Maggs C.A."/>
        </authorList>
    </citation>
    <scope>NUCLEOTIDE SEQUENCE</scope>
    <source>
        <strain evidence="1">HV6547_1</strain>
    </source>
</reference>
<protein>
    <submittedName>
        <fullName evidence="1">Global nitrogen transcriptional regulator</fullName>
    </submittedName>
</protein>
<dbReference type="EMBL" id="MK814617">
    <property type="protein sequence ID" value="QCI05110.1"/>
    <property type="molecule type" value="Genomic_DNA"/>
</dbReference>
<geneLocation type="plastid" evidence="1"/>
<dbReference type="AlphaFoldDB" id="A0A4D6WRU2"/>